<keyword evidence="3" id="KW-1185">Reference proteome</keyword>
<gene>
    <name evidence="2" type="ORF">MCHLO_13518</name>
</gene>
<feature type="compositionally biased region" description="Polar residues" evidence="1">
    <location>
        <begin position="1"/>
        <end position="12"/>
    </location>
</feature>
<protein>
    <submittedName>
        <fullName evidence="2">Uncharacterized protein</fullName>
    </submittedName>
</protein>
<feature type="region of interest" description="Disordered" evidence="1">
    <location>
        <begin position="1"/>
        <end position="47"/>
    </location>
</feature>
<accession>A0ABQ0M0P3</accession>
<dbReference type="EMBL" id="DF849364">
    <property type="protein sequence ID" value="GAT56928.1"/>
    <property type="molecule type" value="Genomic_DNA"/>
</dbReference>
<reference evidence="2" key="1">
    <citation type="submission" date="2014-09" db="EMBL/GenBank/DDBJ databases">
        <title>Genome sequence of the luminous mushroom Mycena chlorophos for searching fungal bioluminescence genes.</title>
        <authorList>
            <person name="Tanaka Y."/>
            <person name="Kasuga D."/>
            <person name="Oba Y."/>
            <person name="Hase S."/>
            <person name="Sato K."/>
            <person name="Oba Y."/>
            <person name="Sakakibara Y."/>
        </authorList>
    </citation>
    <scope>NUCLEOTIDE SEQUENCE</scope>
</reference>
<name>A0ABQ0M0P3_MYCCL</name>
<evidence type="ECO:0000313" key="2">
    <source>
        <dbReference type="EMBL" id="GAT56928.1"/>
    </source>
</evidence>
<organism evidence="2 3">
    <name type="scientific">Mycena chlorophos</name>
    <name type="common">Agaric fungus</name>
    <name type="synonym">Agaricus chlorophos</name>
    <dbReference type="NCBI Taxonomy" id="658473"/>
    <lineage>
        <taxon>Eukaryota</taxon>
        <taxon>Fungi</taxon>
        <taxon>Dikarya</taxon>
        <taxon>Basidiomycota</taxon>
        <taxon>Agaricomycotina</taxon>
        <taxon>Agaricomycetes</taxon>
        <taxon>Agaricomycetidae</taxon>
        <taxon>Agaricales</taxon>
        <taxon>Marasmiineae</taxon>
        <taxon>Mycenaceae</taxon>
        <taxon>Mycena</taxon>
    </lineage>
</organism>
<proteinExistence type="predicted"/>
<evidence type="ECO:0000313" key="3">
    <source>
        <dbReference type="Proteomes" id="UP000815677"/>
    </source>
</evidence>
<sequence>MEFAPQASNSPLSPMGKSLILTGRSPDGPARKPESQGNYNTTRRDSEAQISDELHVLVAWMDKMHKEMEHKEKAPRKGKSMSPASMSRLSVLHNAEWIKQSNNSGVLTCNAELDYRWTAKPEGFEDAKFLKARFLGVLNFKDNGTQGKPLHKFKPVAFCAPLSIINFPPDTTKARAFYEDAWHVTHRHARSVQETDSSATEFKVRVHFNDVNGCRLMRNGLPNGDPSDPYEDFVISSETSEHFRALHGPAYKRNPGQGSELKIIDVILGIHGWLQGHSNLANAWSGFPAVFRGLSLVPDNDTGTPVWRLHLGPALNLYRV</sequence>
<evidence type="ECO:0000256" key="1">
    <source>
        <dbReference type="SAM" id="MobiDB-lite"/>
    </source>
</evidence>
<dbReference type="Proteomes" id="UP000815677">
    <property type="component" value="Unassembled WGS sequence"/>
</dbReference>